<comment type="similarity">
    <text evidence="1">Belongs to the type-I restriction system S methylase family.</text>
</comment>
<dbReference type="RefSeq" id="WP_050412810.1">
    <property type="nucleotide sequence ID" value="NZ_CP017525.1"/>
</dbReference>
<dbReference type="AlphaFoldDB" id="A0A378NIJ5"/>
<dbReference type="GO" id="GO:0003677">
    <property type="term" value="F:DNA binding"/>
    <property type="evidence" value="ECO:0007669"/>
    <property type="project" value="UniProtKB-KW"/>
</dbReference>
<dbReference type="REBASE" id="404695">
    <property type="entry name" value="S2.Mha9380ORF1019P"/>
</dbReference>
<reference evidence="5 6" key="1">
    <citation type="submission" date="2018-06" db="EMBL/GenBank/DDBJ databases">
        <authorList>
            <consortium name="Pathogen Informatics"/>
            <person name="Doyle S."/>
        </authorList>
    </citation>
    <scope>NUCLEOTIDE SEQUENCE [LARGE SCALE GENOMIC DNA]</scope>
    <source>
        <strain evidence="5 6">NCTC9380</strain>
    </source>
</reference>
<dbReference type="Gene3D" id="3.90.220.20">
    <property type="entry name" value="DNA methylase specificity domains"/>
    <property type="match status" value="1"/>
</dbReference>
<evidence type="ECO:0000313" key="6">
    <source>
        <dbReference type="Proteomes" id="UP000254031"/>
    </source>
</evidence>
<dbReference type="Pfam" id="PF01420">
    <property type="entry name" value="Methylase_S"/>
    <property type="match status" value="1"/>
</dbReference>
<dbReference type="PANTHER" id="PTHR43140:SF1">
    <property type="entry name" value="TYPE I RESTRICTION ENZYME ECOKI SPECIFICITY SUBUNIT"/>
    <property type="match status" value="1"/>
</dbReference>
<protein>
    <submittedName>
        <fullName evidence="5">Type I restriction enzyme specificity protein MPN_089</fullName>
    </submittedName>
</protein>
<name>A0A378NIJ5_MANHA</name>
<evidence type="ECO:0000256" key="2">
    <source>
        <dbReference type="ARBA" id="ARBA00022747"/>
    </source>
</evidence>
<gene>
    <name evidence="5" type="ORF">NCTC9380_01017</name>
</gene>
<evidence type="ECO:0000259" key="4">
    <source>
        <dbReference type="Pfam" id="PF01420"/>
    </source>
</evidence>
<dbReference type="Proteomes" id="UP000254031">
    <property type="component" value="Unassembled WGS sequence"/>
</dbReference>
<dbReference type="CDD" id="cd17292">
    <property type="entry name" value="RMtype1_S_LlaA17I_TRD2-CR2_like"/>
    <property type="match status" value="1"/>
</dbReference>
<dbReference type="InterPro" id="IPR051212">
    <property type="entry name" value="Type-I_RE_S_subunit"/>
</dbReference>
<evidence type="ECO:0000313" key="5">
    <source>
        <dbReference type="EMBL" id="STY65748.1"/>
    </source>
</evidence>
<dbReference type="EMBL" id="UGPL01000006">
    <property type="protein sequence ID" value="STY65748.1"/>
    <property type="molecule type" value="Genomic_DNA"/>
</dbReference>
<dbReference type="SUPFAM" id="SSF116734">
    <property type="entry name" value="DNA methylase specificity domain"/>
    <property type="match status" value="1"/>
</dbReference>
<accession>A0A378NIJ5</accession>
<dbReference type="GO" id="GO:0009307">
    <property type="term" value="P:DNA restriction-modification system"/>
    <property type="evidence" value="ECO:0007669"/>
    <property type="project" value="UniProtKB-KW"/>
</dbReference>
<evidence type="ECO:0000256" key="1">
    <source>
        <dbReference type="ARBA" id="ARBA00010923"/>
    </source>
</evidence>
<evidence type="ECO:0000256" key="3">
    <source>
        <dbReference type="ARBA" id="ARBA00023125"/>
    </source>
</evidence>
<dbReference type="PANTHER" id="PTHR43140">
    <property type="entry name" value="TYPE-1 RESTRICTION ENZYME ECOKI SPECIFICITY PROTEIN"/>
    <property type="match status" value="1"/>
</dbReference>
<dbReference type="InterPro" id="IPR044946">
    <property type="entry name" value="Restrct_endonuc_typeI_TRD_sf"/>
</dbReference>
<keyword evidence="2" id="KW-0680">Restriction system</keyword>
<feature type="domain" description="Type I restriction modification DNA specificity" evidence="4">
    <location>
        <begin position="2"/>
        <end position="157"/>
    </location>
</feature>
<proteinExistence type="inferred from homology"/>
<sequence>MCKRILKEQTSNVGDIPFYKIGTFGKKPNAYISRELFEDYKQKYSYPRKGNILISASGTIGRTVIFDGEDSYFQDSNIVWIENDESQVLDKFLFYLYQIADWNIAEGGTIQRLYNDNLKKLKIPVPPLSEQQKIVNILDKFDSLTNSITEGLPKEIKLRREQYGYYREQLLNFPKP</sequence>
<organism evidence="5 6">
    <name type="scientific">Mannheimia haemolytica</name>
    <name type="common">Pasteurella haemolytica</name>
    <dbReference type="NCBI Taxonomy" id="75985"/>
    <lineage>
        <taxon>Bacteria</taxon>
        <taxon>Pseudomonadati</taxon>
        <taxon>Pseudomonadota</taxon>
        <taxon>Gammaproteobacteria</taxon>
        <taxon>Pasteurellales</taxon>
        <taxon>Pasteurellaceae</taxon>
        <taxon>Mannheimia</taxon>
    </lineage>
</organism>
<dbReference type="InterPro" id="IPR000055">
    <property type="entry name" value="Restrct_endonuc_typeI_TRD"/>
</dbReference>
<keyword evidence="3" id="KW-0238">DNA-binding</keyword>